<protein>
    <recommendedName>
        <fullName evidence="3">DUF4034 domain-containing protein</fullName>
    </recommendedName>
</protein>
<dbReference type="Proteomes" id="UP001160499">
    <property type="component" value="Unassembled WGS sequence"/>
</dbReference>
<gene>
    <name evidence="1" type="ORF">M2283_010038</name>
</gene>
<reference evidence="1 2" key="1">
    <citation type="submission" date="2023-04" db="EMBL/GenBank/DDBJ databases">
        <title>Forest soil microbial communities from Buena Vista Peninsula, Colon Province, Panama.</title>
        <authorList>
            <person name="Bouskill N."/>
        </authorList>
    </citation>
    <scope>NUCLEOTIDE SEQUENCE [LARGE SCALE GENOMIC DNA]</scope>
    <source>
        <strain evidence="1 2">GGS1</strain>
    </source>
</reference>
<evidence type="ECO:0000313" key="1">
    <source>
        <dbReference type="EMBL" id="MDH6222686.1"/>
    </source>
</evidence>
<name>A0ABT6M3Y5_9ACTN</name>
<dbReference type="EMBL" id="JARXVH010000040">
    <property type="protein sequence ID" value="MDH6222686.1"/>
    <property type="molecule type" value="Genomic_DNA"/>
</dbReference>
<evidence type="ECO:0000313" key="2">
    <source>
        <dbReference type="Proteomes" id="UP001160499"/>
    </source>
</evidence>
<comment type="caution">
    <text evidence="1">The sequence shown here is derived from an EMBL/GenBank/DDBJ whole genome shotgun (WGS) entry which is preliminary data.</text>
</comment>
<sequence length="329" mass="37095">MAREGARPTYDPAGHDPALRAALQDLRTGRWMSMRGLLADTTTWWQWTQRTQVLATAAAGTDIVRAWLDEEPHSIPAVVMHARIAVERALRAHREEHGRTRELWREAWQSCAAAARASPQDPVPWVCLLALATLDREQSRPEHRVAPPEPMLPPGPWGLLAEAGKRDPFNREAYHRMLQFLYARGPAERLAEATGFAQWAADTAPPGSALHVLPLYVRVERYRRTGARDAALDLHWVAEDAGRETRQALHSWFEVTRTDERSPLDLNHLAHALWGALQFTDAARVFEALGPYWTPLPWIHRATDPGDRAQALEVFLQARARSSAARKQS</sequence>
<evidence type="ECO:0008006" key="3">
    <source>
        <dbReference type="Google" id="ProtNLM"/>
    </source>
</evidence>
<organism evidence="1 2">
    <name type="scientific">Streptomyces pseudovenezuelae</name>
    <dbReference type="NCBI Taxonomy" id="67350"/>
    <lineage>
        <taxon>Bacteria</taxon>
        <taxon>Bacillati</taxon>
        <taxon>Actinomycetota</taxon>
        <taxon>Actinomycetes</taxon>
        <taxon>Kitasatosporales</taxon>
        <taxon>Streptomycetaceae</taxon>
        <taxon>Streptomyces</taxon>
        <taxon>Streptomyces aurantiacus group</taxon>
    </lineage>
</organism>
<proteinExistence type="predicted"/>
<dbReference type="RefSeq" id="WP_280883280.1">
    <property type="nucleotide sequence ID" value="NZ_JARXVH010000040.1"/>
</dbReference>
<accession>A0ABT6M3Y5</accession>
<keyword evidence="2" id="KW-1185">Reference proteome</keyword>